<dbReference type="RefSeq" id="XP_008073208.1">
    <property type="nucleotide sequence ID" value="XM_008075017.1"/>
</dbReference>
<dbReference type="GeneID" id="19878078"/>
<dbReference type="Proteomes" id="UP000011081">
    <property type="component" value="Unassembled WGS sequence"/>
</dbReference>
<name>L2GXE6_VAVCU</name>
<reference evidence="2" key="1">
    <citation type="submission" date="2011-03" db="EMBL/GenBank/DDBJ databases">
        <title>The genome sequence of Vavraia culicis strain floridensis.</title>
        <authorList>
            <consortium name="The Broad Institute Genome Sequencing Platform"/>
            <person name="Cuomo C."/>
            <person name="Becnel J."/>
            <person name="Sanscrainte N."/>
            <person name="Young S.K."/>
            <person name="Zeng Q."/>
            <person name="Gargeya S."/>
            <person name="Fitzgerald M."/>
            <person name="Haas B."/>
            <person name="Abouelleil A."/>
            <person name="Alvarado L."/>
            <person name="Arachchi H.M."/>
            <person name="Berlin A."/>
            <person name="Chapman S.B."/>
            <person name="Gearin G."/>
            <person name="Goldberg J."/>
            <person name="Griggs A."/>
            <person name="Gujja S."/>
            <person name="Hansen M."/>
            <person name="Heiman D."/>
            <person name="Howarth C."/>
            <person name="Larimer J."/>
            <person name="Lui A."/>
            <person name="MacDonald P.J.P."/>
            <person name="McCowen C."/>
            <person name="Montmayeur A."/>
            <person name="Murphy C."/>
            <person name="Neiman D."/>
            <person name="Pearson M."/>
            <person name="Priest M."/>
            <person name="Roberts A."/>
            <person name="Saif S."/>
            <person name="Shea T."/>
            <person name="Sisk P."/>
            <person name="Stolte C."/>
            <person name="Sykes S."/>
            <person name="Wortman J."/>
            <person name="Nusbaum C."/>
            <person name="Birren B."/>
        </authorList>
    </citation>
    <scope>NUCLEOTIDE SEQUENCE [LARGE SCALE GENOMIC DNA]</scope>
    <source>
        <strain evidence="2">floridensis</strain>
    </source>
</reference>
<dbReference type="HOGENOM" id="CLU_057187_0_0_1"/>
<dbReference type="InParanoid" id="L2GXE6"/>
<accession>L2GXE6</accession>
<dbReference type="OrthoDB" id="10502308at2759"/>
<evidence type="ECO:0000313" key="1">
    <source>
        <dbReference type="EMBL" id="ELA48351.1"/>
    </source>
</evidence>
<organism evidence="1 2">
    <name type="scientific">Vavraia culicis (isolate floridensis)</name>
    <name type="common">Microsporidian parasite</name>
    <dbReference type="NCBI Taxonomy" id="948595"/>
    <lineage>
        <taxon>Eukaryota</taxon>
        <taxon>Fungi</taxon>
        <taxon>Fungi incertae sedis</taxon>
        <taxon>Microsporidia</taxon>
        <taxon>Pleistophoridae</taxon>
        <taxon>Vavraia</taxon>
    </lineage>
</organism>
<sequence>MNIYGVTSRWILCFKNEAQDSIRDILVCENADDMHFSSIVKDVSVSEKAFLCGFRIEGIDTLSDSPQNLKGSTAECKTSTVQECQEIADQNSEQNTDKLKAYMRLDVPITKTLYTKITGLSLHSEVRFSDTEIFDIVKNVLPFLNSKSLVLRQICQQLMDDSNLSDRIKTLYLNTLSATHEDGIDPMISFDLNYCDLVTEIRDVVYFIVTDESNNVALVSETEKYDTRLPVYTTLQNIGVLFAPRLVKMSSNFLVENHEYLHAFCYDILPRNVRLAVEIDFSDAFQGNTNFENPGGWISDMPSEEVVDALKCTFLESRFVSKLILQFKEVNCAFDMSFLGDKNVHLHFYQCIIGFGVVLPNNVTGMSILDSSINTSFTIPGTLDVLVLERIKIGKKCTLTIG</sequence>
<dbReference type="VEuPathDB" id="MicrosporidiaDB:VCUG_00187"/>
<dbReference type="AlphaFoldDB" id="L2GXE6"/>
<dbReference type="OMA" id="RWILCFK"/>
<dbReference type="EMBL" id="GL877405">
    <property type="protein sequence ID" value="ELA48351.1"/>
    <property type="molecule type" value="Genomic_DNA"/>
</dbReference>
<keyword evidence="2" id="KW-1185">Reference proteome</keyword>
<gene>
    <name evidence="1" type="ORF">VCUG_00187</name>
</gene>
<evidence type="ECO:0000313" key="2">
    <source>
        <dbReference type="Proteomes" id="UP000011081"/>
    </source>
</evidence>
<protein>
    <submittedName>
        <fullName evidence="1">Uncharacterized protein</fullName>
    </submittedName>
</protein>
<proteinExistence type="predicted"/>